<proteinExistence type="inferred from homology"/>
<dbReference type="CDD" id="cd09725">
    <property type="entry name" value="Cas2_I_II_III"/>
    <property type="match status" value="1"/>
</dbReference>
<name>A0A1W7D159_9ACTN</name>
<dbReference type="Pfam" id="PF09827">
    <property type="entry name" value="CRISPR_Cas2"/>
    <property type="match status" value="1"/>
</dbReference>
<dbReference type="OrthoDB" id="9798176at2"/>
<comment type="cofactor">
    <cofactor evidence="1 9">
        <name>Mg(2+)</name>
        <dbReference type="ChEBI" id="CHEBI:18420"/>
    </cofactor>
</comment>
<evidence type="ECO:0000256" key="2">
    <source>
        <dbReference type="ARBA" id="ARBA00009959"/>
    </source>
</evidence>
<dbReference type="KEGG" id="smao:CAG99_19520"/>
<evidence type="ECO:0000256" key="3">
    <source>
        <dbReference type="ARBA" id="ARBA00022722"/>
    </source>
</evidence>
<protein>
    <recommendedName>
        <fullName evidence="9">CRISPR-associated endoribonuclease Cas2</fullName>
        <ecNumber evidence="9">3.1.-.-</ecNumber>
    </recommendedName>
</protein>
<comment type="similarity">
    <text evidence="2 9">Belongs to the CRISPR-associated endoribonuclease Cas2 protein family.</text>
</comment>
<evidence type="ECO:0000313" key="10">
    <source>
        <dbReference type="EMBL" id="ARQ70735.1"/>
    </source>
</evidence>
<keyword evidence="3 9" id="KW-0540">Nuclease</keyword>
<keyword evidence="11" id="KW-1185">Reference proteome</keyword>
<reference evidence="10 11" key="1">
    <citation type="submission" date="2017-05" db="EMBL/GenBank/DDBJ databases">
        <title>Complete genome sequence of Streptomyces sp. SCSIO 03032 revealed the diverse biosynthetic pathways for its bioactive secondary metabolites.</title>
        <authorList>
            <person name="Ma L."/>
            <person name="Zhu Y."/>
            <person name="Zhang W."/>
            <person name="Zhang G."/>
            <person name="Tian X."/>
            <person name="Zhang S."/>
            <person name="Zhang C."/>
        </authorList>
    </citation>
    <scope>NUCLEOTIDE SEQUENCE [LARGE SCALE GENOMIC DNA]</scope>
    <source>
        <strain evidence="10 11">SCSIO 03032</strain>
    </source>
</reference>
<dbReference type="PANTHER" id="PTHR34405">
    <property type="entry name" value="CRISPR-ASSOCIATED ENDORIBONUCLEASE CAS2"/>
    <property type="match status" value="1"/>
</dbReference>
<dbReference type="Proteomes" id="UP000194218">
    <property type="component" value="Chromosome"/>
</dbReference>
<organism evidence="10 11">
    <name type="scientific">Streptomyces marincola</name>
    <dbReference type="NCBI Taxonomy" id="2878388"/>
    <lineage>
        <taxon>Bacteria</taxon>
        <taxon>Bacillati</taxon>
        <taxon>Actinomycetota</taxon>
        <taxon>Actinomycetes</taxon>
        <taxon>Kitasatosporales</taxon>
        <taxon>Streptomycetaceae</taxon>
        <taxon>Streptomyces</taxon>
    </lineage>
</organism>
<feature type="binding site" evidence="9">
    <location>
        <position position="8"/>
    </location>
    <ligand>
        <name>Mg(2+)</name>
        <dbReference type="ChEBI" id="CHEBI:18420"/>
        <note>catalytic</note>
    </ligand>
</feature>
<dbReference type="RefSeq" id="WP_086160579.1">
    <property type="nucleotide sequence ID" value="NZ_CP021121.1"/>
</dbReference>
<dbReference type="GO" id="GO:0016787">
    <property type="term" value="F:hydrolase activity"/>
    <property type="evidence" value="ECO:0007669"/>
    <property type="project" value="UniProtKB-KW"/>
</dbReference>
<dbReference type="GO" id="GO:0004521">
    <property type="term" value="F:RNA endonuclease activity"/>
    <property type="evidence" value="ECO:0007669"/>
    <property type="project" value="InterPro"/>
</dbReference>
<keyword evidence="6 9" id="KW-0378">Hydrolase</keyword>
<evidence type="ECO:0000256" key="6">
    <source>
        <dbReference type="ARBA" id="ARBA00022801"/>
    </source>
</evidence>
<evidence type="ECO:0000256" key="5">
    <source>
        <dbReference type="ARBA" id="ARBA00022759"/>
    </source>
</evidence>
<dbReference type="Gene3D" id="3.30.70.240">
    <property type="match status" value="1"/>
</dbReference>
<keyword evidence="7 9" id="KW-0460">Magnesium</keyword>
<gene>
    <name evidence="9" type="primary">cas2</name>
    <name evidence="10" type="ORF">CAG99_19520</name>
</gene>
<evidence type="ECO:0000256" key="9">
    <source>
        <dbReference type="HAMAP-Rule" id="MF_01471"/>
    </source>
</evidence>
<keyword evidence="5 9" id="KW-0255">Endonuclease</keyword>
<sequence length="87" mass="9751">MFAIVVYDTAVERNPKVLKICRKYLHWTQRSVFQGELTTAQYRALIAALRAVIDPDHDSIVTYTARSPEFVESTTLGVRLGGPGDIL</sequence>
<comment type="subunit">
    <text evidence="9">Homodimer, forms a heterotetramer with a Cas1 homodimer.</text>
</comment>
<evidence type="ECO:0000256" key="7">
    <source>
        <dbReference type="ARBA" id="ARBA00022842"/>
    </source>
</evidence>
<dbReference type="GO" id="GO:0043571">
    <property type="term" value="P:maintenance of CRISPR repeat elements"/>
    <property type="evidence" value="ECO:0007669"/>
    <property type="project" value="UniProtKB-UniRule"/>
</dbReference>
<evidence type="ECO:0000256" key="8">
    <source>
        <dbReference type="ARBA" id="ARBA00023118"/>
    </source>
</evidence>
<keyword evidence="4 9" id="KW-0479">Metal-binding</keyword>
<evidence type="ECO:0000256" key="1">
    <source>
        <dbReference type="ARBA" id="ARBA00001946"/>
    </source>
</evidence>
<evidence type="ECO:0000256" key="4">
    <source>
        <dbReference type="ARBA" id="ARBA00022723"/>
    </source>
</evidence>
<dbReference type="InterPro" id="IPR019199">
    <property type="entry name" value="Virulence_VapD/CRISPR_Cas2"/>
</dbReference>
<evidence type="ECO:0000313" key="11">
    <source>
        <dbReference type="Proteomes" id="UP000194218"/>
    </source>
</evidence>
<dbReference type="AlphaFoldDB" id="A0A1W7D159"/>
<accession>A0A1W7D159</accession>
<dbReference type="SUPFAM" id="SSF143430">
    <property type="entry name" value="TTP0101/SSO1404-like"/>
    <property type="match status" value="1"/>
</dbReference>
<dbReference type="InterPro" id="IPR021127">
    <property type="entry name" value="CRISPR_associated_Cas2"/>
</dbReference>
<dbReference type="HAMAP" id="MF_01471">
    <property type="entry name" value="Cas2"/>
    <property type="match status" value="1"/>
</dbReference>
<dbReference type="EC" id="3.1.-.-" evidence="9"/>
<comment type="function">
    <text evidence="9">CRISPR (clustered regularly interspaced short palindromic repeat), is an adaptive immune system that provides protection against mobile genetic elements (viruses, transposable elements and conjugative plasmids). CRISPR clusters contain sequences complementary to antecedent mobile elements and target invading nucleic acids. CRISPR clusters are transcribed and processed into CRISPR RNA (crRNA). Functions as a ssRNA-specific endoribonuclease. Involved in the integration of spacer DNA into the CRISPR cassette.</text>
</comment>
<keyword evidence="8 9" id="KW-0051">Antiviral defense</keyword>
<dbReference type="EMBL" id="CP021121">
    <property type="protein sequence ID" value="ARQ70735.1"/>
    <property type="molecule type" value="Genomic_DNA"/>
</dbReference>
<dbReference type="GO" id="GO:0051607">
    <property type="term" value="P:defense response to virus"/>
    <property type="evidence" value="ECO:0007669"/>
    <property type="project" value="UniProtKB-UniRule"/>
</dbReference>
<dbReference type="GO" id="GO:0046872">
    <property type="term" value="F:metal ion binding"/>
    <property type="evidence" value="ECO:0007669"/>
    <property type="project" value="UniProtKB-UniRule"/>
</dbReference>
<dbReference type="NCBIfam" id="TIGR01573">
    <property type="entry name" value="cas2"/>
    <property type="match status" value="1"/>
</dbReference>